<dbReference type="EMBL" id="CP053436">
    <property type="protein sequence ID" value="QJW92498.1"/>
    <property type="molecule type" value="Genomic_DNA"/>
</dbReference>
<accession>A0A6M5YEV3</accession>
<sequence length="231" mass="26027">MKSTPKLPQPISQEARQLIKPYQYIDRQTGEVKNGIKYVEGQPLNIRFNGQTGRFTRDGQQDLGPRIEIVPVCFRAFKGSLFGRQPAKYVEVFYVDGQRNLCVVLFTNATAENFVKFAASLYYSDNTQTITNSRIAISAAVRIRKSDSQRYHVAEFENLGLASPDAVDAFRAFGLDHKIYRAETRNQPGTATDVEDGKHSSLYFPMWGMGVREAAPADAEEARQLQASYTR</sequence>
<evidence type="ECO:0000313" key="1">
    <source>
        <dbReference type="EMBL" id="QJW92498.1"/>
    </source>
</evidence>
<dbReference type="RefSeq" id="WP_171742326.1">
    <property type="nucleotide sequence ID" value="NZ_CP053436.1"/>
</dbReference>
<name>A0A6M5YEV3_9BACT</name>
<keyword evidence="2" id="KW-1185">Reference proteome</keyword>
<organism evidence="1 2">
    <name type="scientific">Spirosoma taeanense</name>
    <dbReference type="NCBI Taxonomy" id="2735870"/>
    <lineage>
        <taxon>Bacteria</taxon>
        <taxon>Pseudomonadati</taxon>
        <taxon>Bacteroidota</taxon>
        <taxon>Cytophagia</taxon>
        <taxon>Cytophagales</taxon>
        <taxon>Cytophagaceae</taxon>
        <taxon>Spirosoma</taxon>
    </lineage>
</organism>
<reference evidence="1 2" key="1">
    <citation type="submission" date="2020-05" db="EMBL/GenBank/DDBJ databases">
        <title>Genome sequencing of Spirosoma sp. TS118.</title>
        <authorList>
            <person name="Lee J.-H."/>
            <person name="Jeong S."/>
            <person name="Zhao L."/>
            <person name="Jung J.-H."/>
            <person name="Kim M.-K."/>
            <person name="Lim S."/>
        </authorList>
    </citation>
    <scope>NUCLEOTIDE SEQUENCE [LARGE SCALE GENOMIC DNA]</scope>
    <source>
        <strain evidence="1 2">TS118</strain>
        <plasmid evidence="2">pts</plasmid>
    </source>
</reference>
<dbReference type="KEGG" id="stae:HNV11_23795"/>
<geneLocation type="plasmid" evidence="2">
    <name>pts</name>
</geneLocation>
<evidence type="ECO:0000313" key="2">
    <source>
        <dbReference type="Proteomes" id="UP000502756"/>
    </source>
</evidence>
<gene>
    <name evidence="1" type="ORF">HNV11_23795</name>
</gene>
<dbReference type="Proteomes" id="UP000502756">
    <property type="component" value="Plasmid pTS"/>
</dbReference>
<protein>
    <submittedName>
        <fullName evidence="1">Uncharacterized protein</fullName>
    </submittedName>
</protein>
<keyword evidence="1" id="KW-0614">Plasmid</keyword>
<proteinExistence type="predicted"/>
<dbReference type="AlphaFoldDB" id="A0A6M5YEV3"/>